<name>A0A564ZD66_HYMDI</name>
<dbReference type="AlphaFoldDB" id="A0A564ZD66"/>
<proteinExistence type="predicted"/>
<sequence>MELFEEERALIISLQKVDAILKAAKYMNGDKQENNNNTNPRIYRLCRSEMRENITKINLSRLALSGQEPNNFKSTKSNERAAWRPPGVVSRGVLCRSYRERSKVTHSNSEDK</sequence>
<reference evidence="1 2" key="1">
    <citation type="submission" date="2019-07" db="EMBL/GenBank/DDBJ databases">
        <authorList>
            <person name="Jastrzebski P J."/>
            <person name="Paukszto L."/>
            <person name="Jastrzebski P J."/>
        </authorList>
    </citation>
    <scope>NUCLEOTIDE SEQUENCE [LARGE SCALE GENOMIC DNA]</scope>
    <source>
        <strain evidence="1 2">WMS-il1</strain>
    </source>
</reference>
<protein>
    <submittedName>
        <fullName evidence="1">Uncharacterized protein</fullName>
    </submittedName>
</protein>
<accession>A0A564ZD66</accession>
<organism evidence="1 2">
    <name type="scientific">Hymenolepis diminuta</name>
    <name type="common">Rat tapeworm</name>
    <dbReference type="NCBI Taxonomy" id="6216"/>
    <lineage>
        <taxon>Eukaryota</taxon>
        <taxon>Metazoa</taxon>
        <taxon>Spiralia</taxon>
        <taxon>Lophotrochozoa</taxon>
        <taxon>Platyhelminthes</taxon>
        <taxon>Cestoda</taxon>
        <taxon>Eucestoda</taxon>
        <taxon>Cyclophyllidea</taxon>
        <taxon>Hymenolepididae</taxon>
        <taxon>Hymenolepis</taxon>
    </lineage>
</organism>
<gene>
    <name evidence="1" type="ORF">WMSIL1_LOCUS14854</name>
</gene>
<dbReference type="Proteomes" id="UP000321570">
    <property type="component" value="Unassembled WGS sequence"/>
</dbReference>
<dbReference type="EMBL" id="CABIJS010000718">
    <property type="protein sequence ID" value="VUZ57445.1"/>
    <property type="molecule type" value="Genomic_DNA"/>
</dbReference>
<evidence type="ECO:0000313" key="2">
    <source>
        <dbReference type="Proteomes" id="UP000321570"/>
    </source>
</evidence>
<evidence type="ECO:0000313" key="1">
    <source>
        <dbReference type="EMBL" id="VUZ57445.1"/>
    </source>
</evidence>
<keyword evidence="2" id="KW-1185">Reference proteome</keyword>